<dbReference type="InterPro" id="IPR008978">
    <property type="entry name" value="HSP20-like_chaperone"/>
</dbReference>
<evidence type="ECO:0000313" key="6">
    <source>
        <dbReference type="EMBL" id="MEL7698155.1"/>
    </source>
</evidence>
<evidence type="ECO:0000256" key="4">
    <source>
        <dbReference type="SAM" id="MobiDB-lite"/>
    </source>
</evidence>
<dbReference type="SUPFAM" id="SSF49764">
    <property type="entry name" value="HSP20-like chaperones"/>
    <property type="match status" value="1"/>
</dbReference>
<dbReference type="InterPro" id="IPR002068">
    <property type="entry name" value="A-crystallin/Hsp20_dom"/>
</dbReference>
<evidence type="ECO:0000256" key="2">
    <source>
        <dbReference type="PROSITE-ProRule" id="PRU00285"/>
    </source>
</evidence>
<evidence type="ECO:0000259" key="5">
    <source>
        <dbReference type="PROSITE" id="PS01031"/>
    </source>
</evidence>
<reference evidence="6 7" key="1">
    <citation type="submission" date="2024-04" db="EMBL/GenBank/DDBJ databases">
        <authorList>
            <person name="Suleimanova A.D."/>
            <person name="Pudova D.S."/>
            <person name="Shagimardanova E.I."/>
            <person name="Sharipova M.R."/>
        </authorList>
    </citation>
    <scope>NUCLEOTIDE SEQUENCE [LARGE SCALE GENOMIC DNA]</scope>
    <source>
        <strain evidence="6 7">3.1</strain>
    </source>
</reference>
<organism evidence="6 7">
    <name type="scientific">Pantoea brenneri</name>
    <dbReference type="NCBI Taxonomy" id="472694"/>
    <lineage>
        <taxon>Bacteria</taxon>
        <taxon>Pseudomonadati</taxon>
        <taxon>Pseudomonadota</taxon>
        <taxon>Gammaproteobacteria</taxon>
        <taxon>Enterobacterales</taxon>
        <taxon>Erwiniaceae</taxon>
        <taxon>Pantoea</taxon>
    </lineage>
</organism>
<dbReference type="Proteomes" id="UP001468095">
    <property type="component" value="Unassembled WGS sequence"/>
</dbReference>
<keyword evidence="1" id="KW-0346">Stress response</keyword>
<evidence type="ECO:0000256" key="3">
    <source>
        <dbReference type="RuleBase" id="RU003616"/>
    </source>
</evidence>
<comment type="similarity">
    <text evidence="2 3">Belongs to the small heat shock protein (HSP20) family.</text>
</comment>
<evidence type="ECO:0000313" key="7">
    <source>
        <dbReference type="Proteomes" id="UP001468095"/>
    </source>
</evidence>
<feature type="region of interest" description="Disordered" evidence="4">
    <location>
        <begin position="145"/>
        <end position="164"/>
    </location>
</feature>
<dbReference type="PANTHER" id="PTHR47062">
    <property type="match status" value="1"/>
</dbReference>
<dbReference type="Pfam" id="PF00011">
    <property type="entry name" value="HSP20"/>
    <property type="match status" value="1"/>
</dbReference>
<dbReference type="PANTHER" id="PTHR47062:SF1">
    <property type="entry name" value="SMALL HEAT SHOCK PROTEIN IBPA"/>
    <property type="match status" value="1"/>
</dbReference>
<keyword evidence="7" id="KW-1185">Reference proteome</keyword>
<evidence type="ECO:0000256" key="1">
    <source>
        <dbReference type="ARBA" id="ARBA00023016"/>
    </source>
</evidence>
<dbReference type="EMBL" id="JBCGBG010000008">
    <property type="protein sequence ID" value="MEL7698155.1"/>
    <property type="molecule type" value="Genomic_DNA"/>
</dbReference>
<feature type="domain" description="SHSP" evidence="5">
    <location>
        <begin position="34"/>
        <end position="154"/>
    </location>
</feature>
<dbReference type="InterPro" id="IPR037913">
    <property type="entry name" value="ACD_IbpA/B"/>
</dbReference>
<dbReference type="PROSITE" id="PS01031">
    <property type="entry name" value="SHSP"/>
    <property type="match status" value="1"/>
</dbReference>
<dbReference type="Gene3D" id="2.60.40.790">
    <property type="match status" value="1"/>
</dbReference>
<protein>
    <submittedName>
        <fullName evidence="6">Hsp20 family protein</fullName>
    </submittedName>
</protein>
<accession>A0ABU9MVH5</accession>
<dbReference type="RefSeq" id="WP_031378204.1">
    <property type="nucleotide sequence ID" value="NZ_CAUQFK010000019.1"/>
</dbReference>
<sequence length="164" mass="18097">MSLHQISVFPSLADSALSDRFSRIDKLFSQLTGDRQVASVPAYDLQRLDDARYALTVSVPGWKEHELEIELSGGRLSVAGKKETTASDGAEEAKDEKSGWIYRGIARHDFRLSFSIPEHMKVTGASLADGLLNVGLLQEIPESEKPRRIPIEVGGAPRTLEHQE</sequence>
<comment type="caution">
    <text evidence="6">The sequence shown here is derived from an EMBL/GenBank/DDBJ whole genome shotgun (WGS) entry which is preliminary data.</text>
</comment>
<proteinExistence type="inferred from homology"/>
<name>A0ABU9MVH5_9GAMM</name>
<dbReference type="CDD" id="cd06470">
    <property type="entry name" value="ACD_IbpA-B_like"/>
    <property type="match status" value="1"/>
</dbReference>
<gene>
    <name evidence="6" type="ORF">AABB92_21165</name>
</gene>